<dbReference type="InterPro" id="IPR018244">
    <property type="entry name" value="Allrgn_V5/Tpx1_CS"/>
</dbReference>
<dbReference type="InterPro" id="IPR002413">
    <property type="entry name" value="V5_allergen-like"/>
</dbReference>
<dbReference type="InterPro" id="IPR014044">
    <property type="entry name" value="CAP_dom"/>
</dbReference>
<evidence type="ECO:0000259" key="1">
    <source>
        <dbReference type="SMART" id="SM00198"/>
    </source>
</evidence>
<dbReference type="SMART" id="SM00198">
    <property type="entry name" value="SCP"/>
    <property type="match status" value="1"/>
</dbReference>
<dbReference type="Gene3D" id="3.40.33.10">
    <property type="entry name" value="CAP"/>
    <property type="match status" value="1"/>
</dbReference>
<name>A0A0N4XTW9_NIPBR</name>
<reference evidence="4" key="1">
    <citation type="submission" date="2017-02" db="UniProtKB">
        <authorList>
            <consortium name="WormBaseParasite"/>
        </authorList>
    </citation>
    <scope>IDENTIFICATION</scope>
</reference>
<dbReference type="GO" id="GO:0005576">
    <property type="term" value="C:extracellular region"/>
    <property type="evidence" value="ECO:0007669"/>
    <property type="project" value="InterPro"/>
</dbReference>
<evidence type="ECO:0000313" key="4">
    <source>
        <dbReference type="WBParaSite" id="NBR_0000609401-mRNA-1"/>
    </source>
</evidence>
<proteinExistence type="predicted"/>
<sequence>MTDEARRMLIDKHNQLRVQTAKGLAEDPKSATGFAPKGSAMKKLKYDCEIEASAQAYTNLCKGLQHSYGQYGENIWMIFAENYNRKDVVDWAPQSWFDELKQYGVGEKNVFNASMMNVGHYTQVVWGDTDRFGCGFKSCAGSGYTALICQYAPPGNWLDSPIYKVGEPCSACPVGTTCEDGALCA</sequence>
<dbReference type="PANTHER" id="PTHR10334">
    <property type="entry name" value="CYSTEINE-RICH SECRETORY PROTEIN-RELATED"/>
    <property type="match status" value="1"/>
</dbReference>
<dbReference type="EMBL" id="UYSL01019775">
    <property type="protein sequence ID" value="VDL69684.1"/>
    <property type="molecule type" value="Genomic_DNA"/>
</dbReference>
<dbReference type="OMA" id="RCETCEC"/>
<reference evidence="2 3" key="2">
    <citation type="submission" date="2018-11" db="EMBL/GenBank/DDBJ databases">
        <authorList>
            <consortium name="Pathogen Informatics"/>
        </authorList>
    </citation>
    <scope>NUCLEOTIDE SEQUENCE [LARGE SCALE GENOMIC DNA]</scope>
</reference>
<dbReference type="PRINTS" id="PR00838">
    <property type="entry name" value="V5ALLERGEN"/>
</dbReference>
<gene>
    <name evidence="2" type="ORF">NBR_LOCUS6095</name>
</gene>
<dbReference type="Pfam" id="PF00188">
    <property type="entry name" value="CAP"/>
    <property type="match status" value="1"/>
</dbReference>
<dbReference type="InterPro" id="IPR035940">
    <property type="entry name" value="CAP_sf"/>
</dbReference>
<dbReference type="CDD" id="cd05380">
    <property type="entry name" value="CAP_euk"/>
    <property type="match status" value="1"/>
</dbReference>
<dbReference type="PROSITE" id="PS01009">
    <property type="entry name" value="CRISP_1"/>
    <property type="match status" value="1"/>
</dbReference>
<protein>
    <submittedName>
        <fullName evidence="4">SCP domain-containing protein</fullName>
    </submittedName>
</protein>
<evidence type="ECO:0000313" key="2">
    <source>
        <dbReference type="EMBL" id="VDL69684.1"/>
    </source>
</evidence>
<dbReference type="STRING" id="27835.A0A0N4XTW9"/>
<dbReference type="Proteomes" id="UP000271162">
    <property type="component" value="Unassembled WGS sequence"/>
</dbReference>
<keyword evidence="3" id="KW-1185">Reference proteome</keyword>
<dbReference type="PRINTS" id="PR00837">
    <property type="entry name" value="V5TPXLIKE"/>
</dbReference>
<dbReference type="WBParaSite" id="NBR_0000609401-mRNA-1">
    <property type="protein sequence ID" value="NBR_0000609401-mRNA-1"/>
    <property type="gene ID" value="NBR_0000609401"/>
</dbReference>
<organism evidence="4">
    <name type="scientific">Nippostrongylus brasiliensis</name>
    <name type="common">Rat hookworm</name>
    <dbReference type="NCBI Taxonomy" id="27835"/>
    <lineage>
        <taxon>Eukaryota</taxon>
        <taxon>Metazoa</taxon>
        <taxon>Ecdysozoa</taxon>
        <taxon>Nematoda</taxon>
        <taxon>Chromadorea</taxon>
        <taxon>Rhabditida</taxon>
        <taxon>Rhabditina</taxon>
        <taxon>Rhabditomorpha</taxon>
        <taxon>Strongyloidea</taxon>
        <taxon>Heligmosomidae</taxon>
        <taxon>Nippostrongylus</taxon>
    </lineage>
</organism>
<dbReference type="AlphaFoldDB" id="A0A0N4XTW9"/>
<evidence type="ECO:0000313" key="3">
    <source>
        <dbReference type="Proteomes" id="UP000271162"/>
    </source>
</evidence>
<dbReference type="InterPro" id="IPR001283">
    <property type="entry name" value="CRISP-related"/>
</dbReference>
<feature type="domain" description="SCP" evidence="1">
    <location>
        <begin position="4"/>
        <end position="159"/>
    </location>
</feature>
<accession>A0A0N4XTW9</accession>
<dbReference type="SUPFAM" id="SSF55797">
    <property type="entry name" value="PR-1-like"/>
    <property type="match status" value="1"/>
</dbReference>